<gene>
    <name evidence="1" type="ORF">KS4_08620</name>
</gene>
<name>A0A517YRG7_9BACT</name>
<dbReference type="KEGG" id="pcor:KS4_08620"/>
<reference evidence="1 2" key="1">
    <citation type="submission" date="2019-02" db="EMBL/GenBank/DDBJ databases">
        <title>Deep-cultivation of Planctomycetes and their phenomic and genomic characterization uncovers novel biology.</title>
        <authorList>
            <person name="Wiegand S."/>
            <person name="Jogler M."/>
            <person name="Boedeker C."/>
            <person name="Pinto D."/>
            <person name="Vollmers J."/>
            <person name="Rivas-Marin E."/>
            <person name="Kohn T."/>
            <person name="Peeters S.H."/>
            <person name="Heuer A."/>
            <person name="Rast P."/>
            <person name="Oberbeckmann S."/>
            <person name="Bunk B."/>
            <person name="Jeske O."/>
            <person name="Meyerdierks A."/>
            <person name="Storesund J.E."/>
            <person name="Kallscheuer N."/>
            <person name="Luecker S."/>
            <person name="Lage O.M."/>
            <person name="Pohl T."/>
            <person name="Merkel B.J."/>
            <person name="Hornburger P."/>
            <person name="Mueller R.-W."/>
            <person name="Bruemmer F."/>
            <person name="Labrenz M."/>
            <person name="Spormann A.M."/>
            <person name="Op den Camp H."/>
            <person name="Overmann J."/>
            <person name="Amann R."/>
            <person name="Jetten M.S.M."/>
            <person name="Mascher T."/>
            <person name="Medema M.H."/>
            <person name="Devos D.P."/>
            <person name="Kaster A.-K."/>
            <person name="Ovreas L."/>
            <person name="Rohde M."/>
            <person name="Galperin M.Y."/>
            <person name="Jogler C."/>
        </authorList>
    </citation>
    <scope>NUCLEOTIDE SEQUENCE [LARGE SCALE GENOMIC DNA]</scope>
    <source>
        <strain evidence="1 2">KS4</strain>
    </source>
</reference>
<evidence type="ECO:0000313" key="1">
    <source>
        <dbReference type="EMBL" id="QDU32826.1"/>
    </source>
</evidence>
<dbReference type="Proteomes" id="UP000317369">
    <property type="component" value="Chromosome"/>
</dbReference>
<dbReference type="EMBL" id="CP036425">
    <property type="protein sequence ID" value="QDU32826.1"/>
    <property type="molecule type" value="Genomic_DNA"/>
</dbReference>
<accession>A0A517YRG7</accession>
<sequence length="147" mass="17003">MTSHTNNHSSRKTRPCCICFKTQSMQHDENGIRLRAQKLTETHKSLFFETPTFCFWLKTIQNAPKFGYFELNIAILGSGKTPKSRFCAHKNLKFYPAHHVDGSEKDEYSTSFITAANLIFDTDIHHKLLQIHPRNVFSDTAQNFPRV</sequence>
<organism evidence="1 2">
    <name type="scientific">Poriferisphaera corsica</name>
    <dbReference type="NCBI Taxonomy" id="2528020"/>
    <lineage>
        <taxon>Bacteria</taxon>
        <taxon>Pseudomonadati</taxon>
        <taxon>Planctomycetota</taxon>
        <taxon>Phycisphaerae</taxon>
        <taxon>Phycisphaerales</taxon>
        <taxon>Phycisphaeraceae</taxon>
        <taxon>Poriferisphaera</taxon>
    </lineage>
</organism>
<dbReference type="AlphaFoldDB" id="A0A517YRG7"/>
<protein>
    <submittedName>
        <fullName evidence="1">Uncharacterized protein</fullName>
    </submittedName>
</protein>
<keyword evidence="2" id="KW-1185">Reference proteome</keyword>
<proteinExistence type="predicted"/>
<evidence type="ECO:0000313" key="2">
    <source>
        <dbReference type="Proteomes" id="UP000317369"/>
    </source>
</evidence>